<proteinExistence type="predicted"/>
<reference evidence="2" key="1">
    <citation type="submission" date="2021-01" db="EMBL/GenBank/DDBJ databases">
        <authorList>
            <person name="Corre E."/>
            <person name="Pelletier E."/>
            <person name="Niang G."/>
            <person name="Scheremetjew M."/>
            <person name="Finn R."/>
            <person name="Kale V."/>
            <person name="Holt S."/>
            <person name="Cochrane G."/>
            <person name="Meng A."/>
            <person name="Brown T."/>
            <person name="Cohen L."/>
        </authorList>
    </citation>
    <scope>NUCLEOTIDE SEQUENCE</scope>
    <source>
        <strain evidence="2">RCC927</strain>
    </source>
</reference>
<accession>A0A7S3C5I9</accession>
<feature type="region of interest" description="Disordered" evidence="1">
    <location>
        <begin position="185"/>
        <end position="205"/>
    </location>
</feature>
<sequence>MQGSKQEGMFLCKNLPRFFGQHQMREGLRRRLGKELLPIGAGESHRSPFAESLPRGESLYYVNPRDAKEWLAQGQKGRSLEEQPATSAEGASALEARLKRMARECGARTCHCGLPAIIAYADRPVKHPTTKDEISYVCGRYLLLRVDQSDINDEGGGRSCAYHSSAPAPRPRQRTLEQSFAAATVPPGACGETTEPLPTPKEAKRRRLQEAVEHLNVGLSDDDALARALLSSLGKQ</sequence>
<gene>
    <name evidence="2" type="ORF">PSIN1315_LOCUS14824</name>
</gene>
<organism evidence="2">
    <name type="scientific">Prasinoderma singulare</name>
    <dbReference type="NCBI Taxonomy" id="676789"/>
    <lineage>
        <taxon>Eukaryota</taxon>
        <taxon>Viridiplantae</taxon>
        <taxon>Prasinodermophyta</taxon>
        <taxon>Prasinodermophyceae</taxon>
        <taxon>Prasinodermales</taxon>
        <taxon>Prasinodermaceae</taxon>
        <taxon>Prasinoderma</taxon>
    </lineage>
</organism>
<name>A0A7S3C5I9_9VIRI</name>
<protein>
    <submittedName>
        <fullName evidence="2">Uncharacterized protein</fullName>
    </submittedName>
</protein>
<dbReference type="EMBL" id="HBHY01023092">
    <property type="protein sequence ID" value="CAE0154761.1"/>
    <property type="molecule type" value="Transcribed_RNA"/>
</dbReference>
<evidence type="ECO:0000256" key="1">
    <source>
        <dbReference type="SAM" id="MobiDB-lite"/>
    </source>
</evidence>
<dbReference type="AlphaFoldDB" id="A0A7S3C5I9"/>
<evidence type="ECO:0000313" key="2">
    <source>
        <dbReference type="EMBL" id="CAE0154761.1"/>
    </source>
</evidence>